<protein>
    <submittedName>
        <fullName evidence="1">Uncharacterized protein</fullName>
    </submittedName>
</protein>
<organism evidence="1 2">
    <name type="scientific">Methanobrevibacter thaueri</name>
    <dbReference type="NCBI Taxonomy" id="190975"/>
    <lineage>
        <taxon>Archaea</taxon>
        <taxon>Methanobacteriati</taxon>
        <taxon>Methanobacteriota</taxon>
        <taxon>Methanomada group</taxon>
        <taxon>Methanobacteria</taxon>
        <taxon>Methanobacteriales</taxon>
        <taxon>Methanobacteriaceae</taxon>
        <taxon>Methanobrevibacter</taxon>
    </lineage>
</organism>
<dbReference type="AlphaFoldDB" id="A0A8T3V9N8"/>
<comment type="caution">
    <text evidence="1">The sequence shown here is derived from an EMBL/GenBank/DDBJ whole genome shotgun (WGS) entry which is preliminary data.</text>
</comment>
<name>A0A8T3V9N8_9EURY</name>
<dbReference type="Proteomes" id="UP000783037">
    <property type="component" value="Unassembled WGS sequence"/>
</dbReference>
<reference evidence="1" key="1">
    <citation type="submission" date="2019-04" db="EMBL/GenBank/DDBJ databases">
        <title>Evolution of Biomass-Degrading Anaerobic Consortia Revealed by Metagenomics.</title>
        <authorList>
            <person name="Peng X."/>
        </authorList>
    </citation>
    <scope>NUCLEOTIDE SEQUENCE</scope>
    <source>
        <strain evidence="1">SIG18</strain>
    </source>
</reference>
<accession>A0A8T3V9N8</accession>
<evidence type="ECO:0000313" key="2">
    <source>
        <dbReference type="Proteomes" id="UP000783037"/>
    </source>
</evidence>
<proteinExistence type="predicted"/>
<dbReference type="EMBL" id="SUTK01000012">
    <property type="protein sequence ID" value="MBE6501569.1"/>
    <property type="molecule type" value="Genomic_DNA"/>
</dbReference>
<gene>
    <name evidence="1" type="ORF">E7Z79_03910</name>
</gene>
<evidence type="ECO:0000313" key="1">
    <source>
        <dbReference type="EMBL" id="MBE6501569.1"/>
    </source>
</evidence>
<dbReference type="RefSeq" id="WP_303738671.1">
    <property type="nucleotide sequence ID" value="NZ_SUTK01000012.1"/>
</dbReference>
<sequence>MNKSLIAIIIVLVAILGIFSLYAIDNSSDDLNKTTLNVSSEGPFPLPDLIEDIENKSYYEGYDNDTLAWMKSLGNKSVFSGDGMFVIMSQEDASRIPSVYATDVFIYEIFECNVLETHSLGNIKYPKDVLLVENINYLKEDIEDIPGGGA</sequence>